<dbReference type="KEGG" id="vos:KNV97_15825"/>
<dbReference type="SUPFAM" id="SSF52980">
    <property type="entry name" value="Restriction endonuclease-like"/>
    <property type="match status" value="1"/>
</dbReference>
<dbReference type="CDD" id="cd20736">
    <property type="entry name" value="PoNe_Nuclease"/>
    <property type="match status" value="1"/>
</dbReference>
<dbReference type="PANTHER" id="PTHR34039:SF1">
    <property type="entry name" value="UPF0102 PROTEIN YRAN"/>
    <property type="match status" value="1"/>
</dbReference>
<dbReference type="RefSeq" id="WP_136483590.1">
    <property type="nucleotide sequence ID" value="NZ_CP076643.1"/>
</dbReference>
<comment type="similarity">
    <text evidence="1 2">Belongs to the UPF0102 family.</text>
</comment>
<dbReference type="InterPro" id="IPR011335">
    <property type="entry name" value="Restrct_endonuc-II-like"/>
</dbReference>
<dbReference type="HAMAP" id="MF_00048">
    <property type="entry name" value="UPF0102"/>
    <property type="match status" value="1"/>
</dbReference>
<keyword evidence="4" id="KW-1185">Reference proteome</keyword>
<dbReference type="InterPro" id="IPR011856">
    <property type="entry name" value="tRNA_endonuc-like_dom_sf"/>
</dbReference>
<dbReference type="NCBIfam" id="TIGR00252">
    <property type="entry name" value="YraN family protein"/>
    <property type="match status" value="1"/>
</dbReference>
<name>A0A975YMR9_9VIBR</name>
<dbReference type="GO" id="GO:0003676">
    <property type="term" value="F:nucleic acid binding"/>
    <property type="evidence" value="ECO:0007669"/>
    <property type="project" value="InterPro"/>
</dbReference>
<dbReference type="EMBL" id="CP076643">
    <property type="protein sequence ID" value="QXO16924.1"/>
    <property type="molecule type" value="Genomic_DNA"/>
</dbReference>
<dbReference type="PANTHER" id="PTHR34039">
    <property type="entry name" value="UPF0102 PROTEIN YRAN"/>
    <property type="match status" value="1"/>
</dbReference>
<evidence type="ECO:0000256" key="1">
    <source>
        <dbReference type="ARBA" id="ARBA00006738"/>
    </source>
</evidence>
<evidence type="ECO:0000313" key="3">
    <source>
        <dbReference type="EMBL" id="QXO16924.1"/>
    </source>
</evidence>
<evidence type="ECO:0000256" key="2">
    <source>
        <dbReference type="HAMAP-Rule" id="MF_00048"/>
    </source>
</evidence>
<reference evidence="3" key="1">
    <citation type="submission" date="2021-06" db="EMBL/GenBank/DDBJ databases">
        <title>Vibrio nov. sp., novel gut bacterium isolated from Yellow Sea oyster.</title>
        <authorList>
            <person name="Muhammad N."/>
            <person name="Nguyen T.H."/>
            <person name="Lee Y.-J."/>
            <person name="Ko J."/>
            <person name="Kim S.-G."/>
        </authorList>
    </citation>
    <scope>NUCLEOTIDE SEQUENCE</scope>
    <source>
        <strain evidence="3">OG9-811</strain>
    </source>
</reference>
<proteinExistence type="inferred from homology"/>
<dbReference type="Gene3D" id="3.40.1350.10">
    <property type="match status" value="1"/>
</dbReference>
<dbReference type="Proteomes" id="UP000694232">
    <property type="component" value="Chromosome 1"/>
</dbReference>
<protein>
    <recommendedName>
        <fullName evidence="2">UPF0102 protein KNV97_15825</fullName>
    </recommendedName>
</protein>
<organism evidence="3 4">
    <name type="scientific">Vibrio ostreae</name>
    <dbReference type="NCBI Taxonomy" id="2841925"/>
    <lineage>
        <taxon>Bacteria</taxon>
        <taxon>Pseudomonadati</taxon>
        <taxon>Pseudomonadota</taxon>
        <taxon>Gammaproteobacteria</taxon>
        <taxon>Vibrionales</taxon>
        <taxon>Vibrionaceae</taxon>
        <taxon>Vibrio</taxon>
    </lineage>
</organism>
<dbReference type="InterPro" id="IPR003509">
    <property type="entry name" value="UPF0102_YraN-like"/>
</dbReference>
<accession>A0A975YMR9</accession>
<gene>
    <name evidence="3" type="ORF">KNV97_15825</name>
</gene>
<sequence>MGLFSRLKPVNRRQQGQNYEQAAADYLRRHGLLLIEQNFQVKAGELDLIMRDNDTLVFVEVKYRHDQRHGHAAETVTRQKQARLIKAANWWMLKQGLSADHTSFRFDVVAIHDNGRQIDWIKNAITEG</sequence>
<evidence type="ECO:0000313" key="4">
    <source>
        <dbReference type="Proteomes" id="UP000694232"/>
    </source>
</evidence>
<dbReference type="AlphaFoldDB" id="A0A975YMR9"/>
<dbReference type="Pfam" id="PF02021">
    <property type="entry name" value="UPF0102"/>
    <property type="match status" value="1"/>
</dbReference>
<dbReference type="NCBIfam" id="NF009150">
    <property type="entry name" value="PRK12497.1-3"/>
    <property type="match status" value="1"/>
</dbReference>